<dbReference type="PANTHER" id="PTHR43280">
    <property type="entry name" value="ARAC-FAMILY TRANSCRIPTIONAL REGULATOR"/>
    <property type="match status" value="1"/>
</dbReference>
<dbReference type="InterPro" id="IPR009057">
    <property type="entry name" value="Homeodomain-like_sf"/>
</dbReference>
<keyword evidence="8" id="KW-1185">Reference proteome</keyword>
<dbReference type="SUPFAM" id="SSF46689">
    <property type="entry name" value="Homeodomain-like"/>
    <property type="match status" value="2"/>
</dbReference>
<dbReference type="EMBL" id="LNQN01000008">
    <property type="protein sequence ID" value="KSU79801.1"/>
    <property type="molecule type" value="Genomic_DNA"/>
</dbReference>
<keyword evidence="4" id="KW-0597">Phosphoprotein</keyword>
<dbReference type="Pfam" id="PF00072">
    <property type="entry name" value="Response_reg"/>
    <property type="match status" value="1"/>
</dbReference>
<dbReference type="InterPro" id="IPR011006">
    <property type="entry name" value="CheY-like_superfamily"/>
</dbReference>
<dbReference type="GO" id="GO:0000160">
    <property type="term" value="P:phosphorelay signal transduction system"/>
    <property type="evidence" value="ECO:0007669"/>
    <property type="project" value="InterPro"/>
</dbReference>
<evidence type="ECO:0000256" key="4">
    <source>
        <dbReference type="PROSITE-ProRule" id="PRU00169"/>
    </source>
</evidence>
<evidence type="ECO:0000313" key="8">
    <source>
        <dbReference type="Proteomes" id="UP000054099"/>
    </source>
</evidence>
<evidence type="ECO:0000313" key="7">
    <source>
        <dbReference type="EMBL" id="KSU79801.1"/>
    </source>
</evidence>
<evidence type="ECO:0000256" key="3">
    <source>
        <dbReference type="ARBA" id="ARBA00023163"/>
    </source>
</evidence>
<reference evidence="7 8" key="1">
    <citation type="journal article" date="2014" name="Antonie Van Leeuwenhoek">
        <title>Fictibacillus enclensis sp. nov., isolated from marine sediment.</title>
        <authorList>
            <person name="Dastager S.G."/>
            <person name="Mawlankar R."/>
            <person name="Srinivasan K."/>
            <person name="Tang S.K."/>
            <person name="Lee J.C."/>
            <person name="Ramana V.V."/>
            <person name="Shouche Y.S."/>
        </authorList>
    </citation>
    <scope>NUCLEOTIDE SEQUENCE [LARGE SCALE GENOMIC DNA]</scope>
    <source>
        <strain evidence="7 8">NIO-1003</strain>
    </source>
</reference>
<dbReference type="Gene3D" id="3.40.50.2300">
    <property type="match status" value="1"/>
</dbReference>
<keyword evidence="1" id="KW-0805">Transcription regulation</keyword>
<dbReference type="InterPro" id="IPR020449">
    <property type="entry name" value="Tscrpt_reg_AraC-type_HTH"/>
</dbReference>
<keyword evidence="2" id="KW-0238">DNA-binding</keyword>
<dbReference type="Pfam" id="PF12833">
    <property type="entry name" value="HTH_18"/>
    <property type="match status" value="1"/>
</dbReference>
<comment type="caution">
    <text evidence="7">The sequence shown here is derived from an EMBL/GenBank/DDBJ whole genome shotgun (WGS) entry which is preliminary data.</text>
</comment>
<evidence type="ECO:0000259" key="5">
    <source>
        <dbReference type="PROSITE" id="PS01124"/>
    </source>
</evidence>
<feature type="domain" description="HTH araC/xylS-type" evidence="5">
    <location>
        <begin position="279"/>
        <end position="377"/>
    </location>
</feature>
<dbReference type="InterPro" id="IPR001789">
    <property type="entry name" value="Sig_transdc_resp-reg_receiver"/>
</dbReference>
<gene>
    <name evidence="7" type="ORF">AS030_21385</name>
</gene>
<name>A0A0V8IYD9_9BACL</name>
<dbReference type="PANTHER" id="PTHR43280:SF2">
    <property type="entry name" value="HTH-TYPE TRANSCRIPTIONAL REGULATOR EXSA"/>
    <property type="match status" value="1"/>
</dbReference>
<dbReference type="AlphaFoldDB" id="A0A0V8IYD9"/>
<dbReference type="Gene3D" id="1.10.10.60">
    <property type="entry name" value="Homeodomain-like"/>
    <property type="match status" value="2"/>
</dbReference>
<dbReference type="InterPro" id="IPR018060">
    <property type="entry name" value="HTH_AraC"/>
</dbReference>
<dbReference type="GO" id="GO:0003700">
    <property type="term" value="F:DNA-binding transcription factor activity"/>
    <property type="evidence" value="ECO:0007669"/>
    <property type="project" value="InterPro"/>
</dbReference>
<dbReference type="SMART" id="SM00448">
    <property type="entry name" value="REC"/>
    <property type="match status" value="1"/>
</dbReference>
<accession>A0A0V8IYD9</accession>
<dbReference type="PRINTS" id="PR00032">
    <property type="entry name" value="HTHARAC"/>
</dbReference>
<dbReference type="OrthoDB" id="342399at2"/>
<feature type="modified residue" description="4-aspartylphosphate" evidence="4">
    <location>
        <position position="54"/>
    </location>
</feature>
<organism evidence="7 8">
    <name type="scientific">Fictibacillus enclensis</name>
    <dbReference type="NCBI Taxonomy" id="1017270"/>
    <lineage>
        <taxon>Bacteria</taxon>
        <taxon>Bacillati</taxon>
        <taxon>Bacillota</taxon>
        <taxon>Bacilli</taxon>
        <taxon>Bacillales</taxon>
        <taxon>Fictibacillaceae</taxon>
        <taxon>Fictibacillus</taxon>
    </lineage>
</organism>
<dbReference type="GO" id="GO:0043565">
    <property type="term" value="F:sequence-specific DNA binding"/>
    <property type="evidence" value="ECO:0007669"/>
    <property type="project" value="InterPro"/>
</dbReference>
<dbReference type="Proteomes" id="UP000054099">
    <property type="component" value="Unassembled WGS sequence"/>
</dbReference>
<dbReference type="CDD" id="cd17536">
    <property type="entry name" value="REC_YesN-like"/>
    <property type="match status" value="1"/>
</dbReference>
<evidence type="ECO:0000259" key="6">
    <source>
        <dbReference type="PROSITE" id="PS50110"/>
    </source>
</evidence>
<dbReference type="PROSITE" id="PS01124">
    <property type="entry name" value="HTH_ARAC_FAMILY_2"/>
    <property type="match status" value="1"/>
</dbReference>
<dbReference type="PROSITE" id="PS50110">
    <property type="entry name" value="RESPONSE_REGULATORY"/>
    <property type="match status" value="1"/>
</dbReference>
<protein>
    <submittedName>
        <fullName evidence="7">Two-component system response regulator</fullName>
    </submittedName>
</protein>
<sequence length="381" mass="44588">MKVLIADDEFNVRDVIRHLGQWDNNGVTQILEASNGDDARQIIETAEPELIFTDIKMPGMNGIELIEWLNSISYPGKVVMITGYDDYAFMRKAIQNNSFDYLLKPIEEEAFNATLEKAANAWKEEQQNLLFTEDAKRLRLNQVMTAACQGEPAELELVAPYLPEAETYEVTLLSFYQMHQPDAHLDDLADHLLERWLGYAFKLQHQHNSGLVITVRGEWLAAEEWLVHHLDIPVRLVSGIIESLDHLPLLFPKLQKEMEEQNFRSIQRLDDLEAARRMQDIISYVDHYYMEDITLEKLANRFFFSREHISRKFKQETGMPLSKYLARLKTDQAKYWLRETDESIYSISSMLGYQDEKYFSKLFKKVVGVTPFEYRNSERQE</sequence>
<evidence type="ECO:0000256" key="1">
    <source>
        <dbReference type="ARBA" id="ARBA00023015"/>
    </source>
</evidence>
<dbReference type="SMART" id="SM00342">
    <property type="entry name" value="HTH_ARAC"/>
    <property type="match status" value="1"/>
</dbReference>
<evidence type="ECO:0000256" key="2">
    <source>
        <dbReference type="ARBA" id="ARBA00023125"/>
    </source>
</evidence>
<keyword evidence="3" id="KW-0804">Transcription</keyword>
<dbReference type="RefSeq" id="WP_061975557.1">
    <property type="nucleotide sequence ID" value="NZ_FMAV01000006.1"/>
</dbReference>
<proteinExistence type="predicted"/>
<dbReference type="SUPFAM" id="SSF52172">
    <property type="entry name" value="CheY-like"/>
    <property type="match status" value="1"/>
</dbReference>
<feature type="domain" description="Response regulatory" evidence="6">
    <location>
        <begin position="2"/>
        <end position="119"/>
    </location>
</feature>